<dbReference type="GO" id="GO:0005886">
    <property type="term" value="C:plasma membrane"/>
    <property type="evidence" value="ECO:0007669"/>
    <property type="project" value="UniProtKB-SubCell"/>
</dbReference>
<evidence type="ECO:0000256" key="3">
    <source>
        <dbReference type="ARBA" id="ARBA00022448"/>
    </source>
</evidence>
<keyword evidence="3" id="KW-0813">Transport</keyword>
<evidence type="ECO:0000256" key="7">
    <source>
        <dbReference type="ARBA" id="ARBA00023136"/>
    </source>
</evidence>
<evidence type="ECO:0000313" key="10">
    <source>
        <dbReference type="Proteomes" id="UP001198200"/>
    </source>
</evidence>
<comment type="subcellular location">
    <subcellularLocation>
        <location evidence="1 8">Cell membrane</location>
        <topology evidence="1 8">Multi-pass membrane protein</topology>
    </subcellularLocation>
</comment>
<dbReference type="Proteomes" id="UP001198200">
    <property type="component" value="Unassembled WGS sequence"/>
</dbReference>
<name>A0AAE3E4B3_9FIRM</name>
<proteinExistence type="inferred from homology"/>
<dbReference type="InterPro" id="IPR002781">
    <property type="entry name" value="TM_pro_TauE-like"/>
</dbReference>
<evidence type="ECO:0000313" key="9">
    <source>
        <dbReference type="EMBL" id="MCC2221520.1"/>
    </source>
</evidence>
<evidence type="ECO:0000256" key="5">
    <source>
        <dbReference type="ARBA" id="ARBA00022692"/>
    </source>
</evidence>
<keyword evidence="5 8" id="KW-0812">Transmembrane</keyword>
<keyword evidence="4 8" id="KW-1003">Cell membrane</keyword>
<dbReference type="EMBL" id="JAJEQN010000016">
    <property type="protein sequence ID" value="MCC2221520.1"/>
    <property type="molecule type" value="Genomic_DNA"/>
</dbReference>
<protein>
    <recommendedName>
        <fullName evidence="8">Probable membrane transporter protein</fullName>
    </recommendedName>
</protein>
<feature type="transmembrane region" description="Helical" evidence="8">
    <location>
        <begin position="217"/>
        <end position="235"/>
    </location>
</feature>
<feature type="transmembrane region" description="Helical" evidence="8">
    <location>
        <begin position="161"/>
        <end position="181"/>
    </location>
</feature>
<feature type="transmembrane region" description="Helical" evidence="8">
    <location>
        <begin position="66"/>
        <end position="85"/>
    </location>
</feature>
<organism evidence="9 10">
    <name type="scientific">Anthropogastromicrobium aceti</name>
    <dbReference type="NCBI Taxonomy" id="2981768"/>
    <lineage>
        <taxon>Bacteria</taxon>
        <taxon>Bacillati</taxon>
        <taxon>Bacillota</taxon>
        <taxon>Clostridia</taxon>
        <taxon>Lachnospirales</taxon>
        <taxon>Lachnospiraceae</taxon>
        <taxon>Anthropogastromicrobium</taxon>
    </lineage>
</organism>
<dbReference type="PANTHER" id="PTHR30269:SF37">
    <property type="entry name" value="MEMBRANE TRANSPORTER PROTEIN"/>
    <property type="match status" value="1"/>
</dbReference>
<keyword evidence="7 8" id="KW-0472">Membrane</keyword>
<sequence>MILWIIAAICAFFIKGLCGFANTLVFTSILSFGVNNASISPVELLLGYPGNLLLAWKERKKINWKICGSLSALVMLGSIPGAFFLKNADTTVIKMIFGIVIILIGAEMLLREFRPRPMKQSNGFTIFIGVLSGILCGLYGVGALLGAYLSRVTDDSHAFKGNISVVFFIENTFRIILYICWGIITLDAAKQAVMLLPFMLGGLGLGIFAGTRIPERTVKRLVIVLLMISGAVLIWQSM</sequence>
<accession>A0AAE3E4B3</accession>
<gene>
    <name evidence="9" type="ORF">LKD48_07715</name>
</gene>
<dbReference type="PANTHER" id="PTHR30269">
    <property type="entry name" value="TRANSMEMBRANE PROTEIN YFCA"/>
    <property type="match status" value="1"/>
</dbReference>
<evidence type="ECO:0000256" key="4">
    <source>
        <dbReference type="ARBA" id="ARBA00022475"/>
    </source>
</evidence>
<dbReference type="Pfam" id="PF01925">
    <property type="entry name" value="TauE"/>
    <property type="match status" value="1"/>
</dbReference>
<feature type="transmembrane region" description="Helical" evidence="8">
    <location>
        <begin position="122"/>
        <end position="149"/>
    </location>
</feature>
<reference evidence="9 10" key="1">
    <citation type="submission" date="2021-10" db="EMBL/GenBank/DDBJ databases">
        <title>Anaerobic single-cell dispensing facilitates the cultivation of human gut bacteria.</title>
        <authorList>
            <person name="Afrizal A."/>
        </authorList>
    </citation>
    <scope>NUCLEOTIDE SEQUENCE [LARGE SCALE GENOMIC DNA]</scope>
    <source>
        <strain evidence="9 10">CLA-AA-H224</strain>
    </source>
</reference>
<feature type="transmembrane region" description="Helical" evidence="8">
    <location>
        <begin position="193"/>
        <end position="211"/>
    </location>
</feature>
<evidence type="ECO:0000256" key="8">
    <source>
        <dbReference type="RuleBase" id="RU363041"/>
    </source>
</evidence>
<evidence type="ECO:0000256" key="2">
    <source>
        <dbReference type="ARBA" id="ARBA00009142"/>
    </source>
</evidence>
<keyword evidence="10" id="KW-1185">Reference proteome</keyword>
<evidence type="ECO:0000256" key="1">
    <source>
        <dbReference type="ARBA" id="ARBA00004651"/>
    </source>
</evidence>
<dbReference type="AlphaFoldDB" id="A0AAE3E4B3"/>
<dbReference type="RefSeq" id="WP_308731649.1">
    <property type="nucleotide sequence ID" value="NZ_JAJEQN010000016.1"/>
</dbReference>
<feature type="transmembrane region" description="Helical" evidence="8">
    <location>
        <begin position="91"/>
        <end position="110"/>
    </location>
</feature>
<comment type="similarity">
    <text evidence="2 8">Belongs to the 4-toluene sulfonate uptake permease (TSUP) (TC 2.A.102) family.</text>
</comment>
<evidence type="ECO:0000256" key="6">
    <source>
        <dbReference type="ARBA" id="ARBA00022989"/>
    </source>
</evidence>
<comment type="caution">
    <text evidence="9">The sequence shown here is derived from an EMBL/GenBank/DDBJ whole genome shotgun (WGS) entry which is preliminary data.</text>
</comment>
<keyword evidence="6 8" id="KW-1133">Transmembrane helix</keyword>
<dbReference type="InterPro" id="IPR052017">
    <property type="entry name" value="TSUP"/>
</dbReference>